<keyword evidence="10" id="KW-0862">Zinc</keyword>
<dbReference type="PROSITE" id="PS00758">
    <property type="entry name" value="ARGE_DAPE_CPG2_1"/>
    <property type="match status" value="1"/>
</dbReference>
<evidence type="ECO:0000256" key="9">
    <source>
        <dbReference type="ARBA" id="ARBA00022801"/>
    </source>
</evidence>
<dbReference type="InterPro" id="IPR036264">
    <property type="entry name" value="Bact_exopeptidase_dim_dom"/>
</dbReference>
<comment type="similarity">
    <text evidence="4">Belongs to the peptidase M20A family.</text>
</comment>
<evidence type="ECO:0000259" key="15">
    <source>
        <dbReference type="Pfam" id="PF07687"/>
    </source>
</evidence>
<comment type="catalytic activity">
    <reaction evidence="14">
        <text>N-succinyl-(2S,6S)-2,6-diaminopimelate + H2O = (2S,6S)-2,6-diaminopimelate + succinate</text>
        <dbReference type="Rhea" id="RHEA:22608"/>
        <dbReference type="ChEBI" id="CHEBI:15377"/>
        <dbReference type="ChEBI" id="CHEBI:30031"/>
        <dbReference type="ChEBI" id="CHEBI:57609"/>
        <dbReference type="ChEBI" id="CHEBI:58087"/>
        <dbReference type="EC" id="3.5.1.18"/>
    </reaction>
</comment>
<keyword evidence="17" id="KW-1185">Reference proteome</keyword>
<dbReference type="SUPFAM" id="SSF55031">
    <property type="entry name" value="Bacterial exopeptidase dimerisation domain"/>
    <property type="match status" value="1"/>
</dbReference>
<reference evidence="16 17" key="1">
    <citation type="submission" date="2020-07" db="EMBL/GenBank/DDBJ databases">
        <title>Draft Genome Sequences of Lactobacillales Isolated from the International Space Station.</title>
        <authorList>
            <person name="Bharadwaj A.R."/>
            <person name="Singh N.K."/>
            <person name="Wood J.M."/>
            <person name="Debieu M."/>
            <person name="O'Hara N.B."/>
            <person name="Karouia F."/>
            <person name="Mason C.E."/>
            <person name="Venkateswaran K."/>
        </authorList>
    </citation>
    <scope>NUCLEOTIDE SEQUENCE [LARGE SCALE GENOMIC DNA]</scope>
    <source>
        <strain evidence="16 17">151250015-1-258-55</strain>
    </source>
</reference>
<sequence>MRSVFLTKVAKVFTDEEKIKILSDIVAIETVDRNEEDVANYLATLLSEYGIDSKVIPTGIPGRANLVAEIGSGSPVLAISGHMDVVSAGNAEAWTSDPYTLTERDGKLFGRGSTDMKGGLAALVIAMIEIKEQGLLERGTLRLLATYNEENGAVGSIQLEEAGYVSDIDAIVIGEPTTGMIHPSHKGSMNFVVSSRGKSVHSSRPRGGINAIDPLMDFALAFKEAFKEATKDISFGQLDFSPVLNLYGAVEGDDAGNQELDQLLKQPTFNVTVFRGGDQVNTIPDNAEVVFNIRTVPEFDNEAVKGVFSEVYQEFLDKGADFDLQLTLDLKPLNGGVNSDLVQLTKSLGATYLNQDLEVVPMTGGTDGANFVANKPAGYPIIIFGPGSTTSHQIDEYVDKDEYLTFVNLYIDLLATYLENK</sequence>
<keyword evidence="12" id="KW-0457">Lysine biosynthesis</keyword>
<evidence type="ECO:0000256" key="10">
    <source>
        <dbReference type="ARBA" id="ARBA00022833"/>
    </source>
</evidence>
<keyword evidence="9" id="KW-0378">Hydrolase</keyword>
<evidence type="ECO:0000256" key="6">
    <source>
        <dbReference type="ARBA" id="ARBA00016853"/>
    </source>
</evidence>
<dbReference type="Proteomes" id="UP000540056">
    <property type="component" value="Unassembled WGS sequence"/>
</dbReference>
<keyword evidence="8" id="KW-0479">Metal-binding</keyword>
<comment type="caution">
    <text evidence="16">The sequence shown here is derived from an EMBL/GenBank/DDBJ whole genome shotgun (WGS) entry which is preliminary data.</text>
</comment>
<dbReference type="Pfam" id="PF01546">
    <property type="entry name" value="Peptidase_M20"/>
    <property type="match status" value="1"/>
</dbReference>
<dbReference type="Pfam" id="PF07687">
    <property type="entry name" value="M20_dimer"/>
    <property type="match status" value="1"/>
</dbReference>
<protein>
    <recommendedName>
        <fullName evidence="6">Probable succinyl-diaminopimelate desuccinylase</fullName>
        <ecNumber evidence="5">3.5.1.18</ecNumber>
    </recommendedName>
</protein>
<dbReference type="PROSITE" id="PS00759">
    <property type="entry name" value="ARGE_DAPE_CPG2_2"/>
    <property type="match status" value="1"/>
</dbReference>
<evidence type="ECO:0000313" key="16">
    <source>
        <dbReference type="EMBL" id="MBA5745855.1"/>
    </source>
</evidence>
<dbReference type="EMBL" id="JACGAN010000002">
    <property type="protein sequence ID" value="MBA5745855.1"/>
    <property type="molecule type" value="Genomic_DNA"/>
</dbReference>
<evidence type="ECO:0000256" key="7">
    <source>
        <dbReference type="ARBA" id="ARBA00022605"/>
    </source>
</evidence>
<evidence type="ECO:0000256" key="3">
    <source>
        <dbReference type="ARBA" id="ARBA00005130"/>
    </source>
</evidence>
<dbReference type="PANTHER" id="PTHR43808">
    <property type="entry name" value="ACETYLORNITHINE DEACETYLASE"/>
    <property type="match status" value="1"/>
</dbReference>
<evidence type="ECO:0000256" key="12">
    <source>
        <dbReference type="ARBA" id="ARBA00023154"/>
    </source>
</evidence>
<feature type="domain" description="Peptidase M20 dimerisation" evidence="15">
    <location>
        <begin position="184"/>
        <end position="311"/>
    </location>
</feature>
<accession>A0ABR5ZVV6</accession>
<evidence type="ECO:0000256" key="13">
    <source>
        <dbReference type="ARBA" id="ARBA00023285"/>
    </source>
</evidence>
<evidence type="ECO:0000256" key="5">
    <source>
        <dbReference type="ARBA" id="ARBA00011921"/>
    </source>
</evidence>
<dbReference type="InterPro" id="IPR011650">
    <property type="entry name" value="Peptidase_M20_dimer"/>
</dbReference>
<dbReference type="CDD" id="cd08659">
    <property type="entry name" value="M20_ArgE_DapE-like"/>
    <property type="match status" value="1"/>
</dbReference>
<evidence type="ECO:0000256" key="4">
    <source>
        <dbReference type="ARBA" id="ARBA00006247"/>
    </source>
</evidence>
<keyword evidence="11" id="KW-0220">Diaminopimelate biosynthesis</keyword>
<dbReference type="NCBIfam" id="NF006365">
    <property type="entry name" value="PRK08588.1"/>
    <property type="match status" value="1"/>
</dbReference>
<organism evidence="16 17">
    <name type="scientific">Aerococcus urinaeequi</name>
    <dbReference type="NCBI Taxonomy" id="51665"/>
    <lineage>
        <taxon>Bacteria</taxon>
        <taxon>Bacillati</taxon>
        <taxon>Bacillota</taxon>
        <taxon>Bacilli</taxon>
        <taxon>Lactobacillales</taxon>
        <taxon>Aerococcaceae</taxon>
        <taxon>Aerococcus</taxon>
    </lineage>
</organism>
<keyword evidence="7" id="KW-0028">Amino-acid biosynthesis</keyword>
<gene>
    <name evidence="16" type="ORF">H3232_01310</name>
</gene>
<dbReference type="SUPFAM" id="SSF53187">
    <property type="entry name" value="Zn-dependent exopeptidases"/>
    <property type="match status" value="1"/>
</dbReference>
<dbReference type="InterPro" id="IPR001261">
    <property type="entry name" value="ArgE/DapE_CS"/>
</dbReference>
<evidence type="ECO:0000256" key="14">
    <source>
        <dbReference type="ARBA" id="ARBA00051301"/>
    </source>
</evidence>
<keyword evidence="13" id="KW-0170">Cobalt</keyword>
<name>A0ABR5ZVV6_9LACT</name>
<evidence type="ECO:0000256" key="8">
    <source>
        <dbReference type="ARBA" id="ARBA00022723"/>
    </source>
</evidence>
<evidence type="ECO:0000256" key="1">
    <source>
        <dbReference type="ARBA" id="ARBA00001941"/>
    </source>
</evidence>
<proteinExistence type="inferred from homology"/>
<dbReference type="InterPro" id="IPR050072">
    <property type="entry name" value="Peptidase_M20A"/>
</dbReference>
<evidence type="ECO:0000256" key="2">
    <source>
        <dbReference type="ARBA" id="ARBA00001947"/>
    </source>
</evidence>
<comment type="cofactor">
    <cofactor evidence="1">
        <name>Co(2+)</name>
        <dbReference type="ChEBI" id="CHEBI:48828"/>
    </cofactor>
</comment>
<dbReference type="InterPro" id="IPR010182">
    <property type="entry name" value="ArgE/DapE"/>
</dbReference>
<dbReference type="NCBIfam" id="TIGR01910">
    <property type="entry name" value="DapE-ArgE"/>
    <property type="match status" value="1"/>
</dbReference>
<evidence type="ECO:0000313" key="17">
    <source>
        <dbReference type="Proteomes" id="UP000540056"/>
    </source>
</evidence>
<dbReference type="PANTHER" id="PTHR43808:SF8">
    <property type="entry name" value="PEPTIDASE M20 DIMERISATION DOMAIN-CONTAINING PROTEIN"/>
    <property type="match status" value="1"/>
</dbReference>
<comment type="cofactor">
    <cofactor evidence="2">
        <name>Zn(2+)</name>
        <dbReference type="ChEBI" id="CHEBI:29105"/>
    </cofactor>
</comment>
<dbReference type="EC" id="3.5.1.18" evidence="5"/>
<evidence type="ECO:0000256" key="11">
    <source>
        <dbReference type="ARBA" id="ARBA00022915"/>
    </source>
</evidence>
<dbReference type="Gene3D" id="3.30.70.360">
    <property type="match status" value="1"/>
</dbReference>
<comment type="pathway">
    <text evidence="3">Amino-acid biosynthesis; L-lysine biosynthesis via DAP pathway; LL-2,6-diaminopimelate from (S)-tetrahydrodipicolinate (succinylase route): step 3/3.</text>
</comment>
<dbReference type="InterPro" id="IPR002933">
    <property type="entry name" value="Peptidase_M20"/>
</dbReference>
<dbReference type="Gene3D" id="3.40.630.10">
    <property type="entry name" value="Zn peptidases"/>
    <property type="match status" value="2"/>
</dbReference>